<organism evidence="1">
    <name type="scientific">Paenibacillus sp. SYP-B3998</name>
    <dbReference type="NCBI Taxonomy" id="2678564"/>
    <lineage>
        <taxon>Bacteria</taxon>
        <taxon>Bacillati</taxon>
        <taxon>Bacillota</taxon>
        <taxon>Bacilli</taxon>
        <taxon>Bacillales</taxon>
        <taxon>Paenibacillaceae</taxon>
        <taxon>Paenibacillus</taxon>
    </lineage>
</organism>
<accession>A0A6G4A2K7</accession>
<name>A0A6G4A2K7_9BACL</name>
<proteinExistence type="predicted"/>
<dbReference type="EMBL" id="JAAIKC010000010">
    <property type="protein sequence ID" value="NEW08615.1"/>
    <property type="molecule type" value="Genomic_DNA"/>
</dbReference>
<gene>
    <name evidence="1" type="ORF">GK047_21705</name>
</gene>
<dbReference type="AlphaFoldDB" id="A0A6G4A2K7"/>
<protein>
    <submittedName>
        <fullName evidence="1">Uncharacterized protein</fullName>
    </submittedName>
</protein>
<comment type="caution">
    <text evidence="1">The sequence shown here is derived from an EMBL/GenBank/DDBJ whole genome shotgun (WGS) entry which is preliminary data.</text>
</comment>
<reference evidence="1" key="1">
    <citation type="submission" date="2020-02" db="EMBL/GenBank/DDBJ databases">
        <authorList>
            <person name="Shen X.-R."/>
            <person name="Zhang Y.-X."/>
        </authorList>
    </citation>
    <scope>NUCLEOTIDE SEQUENCE</scope>
    <source>
        <strain evidence="1">SYP-B3998</strain>
    </source>
</reference>
<evidence type="ECO:0000313" key="1">
    <source>
        <dbReference type="EMBL" id="NEW08615.1"/>
    </source>
</evidence>
<sequence>MSTILKSKKEGYALGRPGILILDSLSKYLGTLKKEENKEVTNVPSV</sequence>